<feature type="non-terminal residue" evidence="2">
    <location>
        <position position="109"/>
    </location>
</feature>
<proteinExistence type="predicted"/>
<dbReference type="AlphaFoldDB" id="A0A699UL84"/>
<accession>A0A699UL84</accession>
<feature type="compositionally biased region" description="Polar residues" evidence="1">
    <location>
        <begin position="90"/>
        <end position="99"/>
    </location>
</feature>
<organism evidence="2">
    <name type="scientific">Tanacetum cinerariifolium</name>
    <name type="common">Dalmatian daisy</name>
    <name type="synonym">Chrysanthemum cinerariifolium</name>
    <dbReference type="NCBI Taxonomy" id="118510"/>
    <lineage>
        <taxon>Eukaryota</taxon>
        <taxon>Viridiplantae</taxon>
        <taxon>Streptophyta</taxon>
        <taxon>Embryophyta</taxon>
        <taxon>Tracheophyta</taxon>
        <taxon>Spermatophyta</taxon>
        <taxon>Magnoliopsida</taxon>
        <taxon>eudicotyledons</taxon>
        <taxon>Gunneridae</taxon>
        <taxon>Pentapetalae</taxon>
        <taxon>asterids</taxon>
        <taxon>campanulids</taxon>
        <taxon>Asterales</taxon>
        <taxon>Asteraceae</taxon>
        <taxon>Asteroideae</taxon>
        <taxon>Anthemideae</taxon>
        <taxon>Anthemidinae</taxon>
        <taxon>Tanacetum</taxon>
    </lineage>
</organism>
<feature type="region of interest" description="Disordered" evidence="1">
    <location>
        <begin position="85"/>
        <end position="109"/>
    </location>
</feature>
<evidence type="ECO:0000256" key="1">
    <source>
        <dbReference type="SAM" id="MobiDB-lite"/>
    </source>
</evidence>
<feature type="non-terminal residue" evidence="2">
    <location>
        <position position="1"/>
    </location>
</feature>
<protein>
    <submittedName>
        <fullName evidence="2">Retrovirus-related Pol polyprotein from transposon TNT 1-94</fullName>
    </submittedName>
</protein>
<feature type="compositionally biased region" description="Polar residues" evidence="1">
    <location>
        <begin position="54"/>
        <end position="66"/>
    </location>
</feature>
<gene>
    <name evidence="2" type="ORF">Tci_892403</name>
</gene>
<comment type="caution">
    <text evidence="2">The sequence shown here is derived from an EMBL/GenBank/DDBJ whole genome shotgun (WGS) entry which is preliminary data.</text>
</comment>
<reference evidence="2" key="1">
    <citation type="journal article" date="2019" name="Sci. Rep.">
        <title>Draft genome of Tanacetum cinerariifolium, the natural source of mosquito coil.</title>
        <authorList>
            <person name="Yamashiro T."/>
            <person name="Shiraishi A."/>
            <person name="Satake H."/>
            <person name="Nakayama K."/>
        </authorList>
    </citation>
    <scope>NUCLEOTIDE SEQUENCE</scope>
</reference>
<dbReference type="EMBL" id="BKCJ011322104">
    <property type="protein sequence ID" value="GFD20434.1"/>
    <property type="molecule type" value="Genomic_DNA"/>
</dbReference>
<name>A0A699UL84_TANCI</name>
<sequence length="109" mass="11611">VLVNKSQNKTPYELFNGRAPAIGFLKVFGCHVMILNTLDNLGNFEAKGDEGSGNLDSTASTFNPSAEQMETLTVESPIPTASLPIPTACLNDSSETSSEARLVSKRVAH</sequence>
<evidence type="ECO:0000313" key="2">
    <source>
        <dbReference type="EMBL" id="GFD20434.1"/>
    </source>
</evidence>
<feature type="region of interest" description="Disordered" evidence="1">
    <location>
        <begin position="47"/>
        <end position="66"/>
    </location>
</feature>